<accession>A0A833LV39</accession>
<organism evidence="2 3">
    <name type="scientific">Leptonema illini</name>
    <dbReference type="NCBI Taxonomy" id="183"/>
    <lineage>
        <taxon>Bacteria</taxon>
        <taxon>Pseudomonadati</taxon>
        <taxon>Spirochaetota</taxon>
        <taxon>Spirochaetia</taxon>
        <taxon>Leptospirales</taxon>
        <taxon>Leptospiraceae</taxon>
        <taxon>Leptonema</taxon>
    </lineage>
</organism>
<evidence type="ECO:0000313" key="3">
    <source>
        <dbReference type="Proteomes" id="UP000460298"/>
    </source>
</evidence>
<dbReference type="Gene3D" id="3.40.50.720">
    <property type="entry name" value="NAD(P)-binding Rossmann-like Domain"/>
    <property type="match status" value="1"/>
</dbReference>
<name>A0A833LV39_9LEPT</name>
<proteinExistence type="predicted"/>
<dbReference type="Pfam" id="PF01370">
    <property type="entry name" value="Epimerase"/>
    <property type="match status" value="1"/>
</dbReference>
<dbReference type="InterPro" id="IPR036291">
    <property type="entry name" value="NAD(P)-bd_dom_sf"/>
</dbReference>
<dbReference type="PANTHER" id="PTHR48079">
    <property type="entry name" value="PROTEIN YEEZ"/>
    <property type="match status" value="1"/>
</dbReference>
<reference evidence="2 3" key="1">
    <citation type="submission" date="2019-10" db="EMBL/GenBank/DDBJ databases">
        <title>Extracellular Electron Transfer in a Candidatus Methanoperedens spp. Enrichment Culture.</title>
        <authorList>
            <person name="Berger S."/>
            <person name="Rangel Shaw D."/>
            <person name="Berben T."/>
            <person name="In 'T Zandt M."/>
            <person name="Frank J."/>
            <person name="Reimann J."/>
            <person name="Jetten M.S.M."/>
            <person name="Welte C.U."/>
        </authorList>
    </citation>
    <scope>NUCLEOTIDE SEQUENCE [LARGE SCALE GENOMIC DNA]</scope>
    <source>
        <strain evidence="2">SB12</strain>
    </source>
</reference>
<protein>
    <submittedName>
        <fullName evidence="2">NAD(P)-dependent oxidoreductase</fullName>
    </submittedName>
</protein>
<dbReference type="SUPFAM" id="SSF51735">
    <property type="entry name" value="NAD(P)-binding Rossmann-fold domains"/>
    <property type="match status" value="1"/>
</dbReference>
<dbReference type="EMBL" id="WBUI01000061">
    <property type="protein sequence ID" value="KAB2927969.1"/>
    <property type="molecule type" value="Genomic_DNA"/>
</dbReference>
<gene>
    <name evidence="2" type="ORF">F9K24_22325</name>
</gene>
<dbReference type="InterPro" id="IPR051783">
    <property type="entry name" value="NAD(P)-dependent_oxidoreduct"/>
</dbReference>
<dbReference type="AlphaFoldDB" id="A0A833LV39"/>
<dbReference type="GO" id="GO:0004029">
    <property type="term" value="F:aldehyde dehydrogenase (NAD+) activity"/>
    <property type="evidence" value="ECO:0007669"/>
    <property type="project" value="TreeGrafter"/>
</dbReference>
<sequence>MKYPLPENSSVLITGATGFTGRWLVDKLLKEKVAIKVIARPSRRADELKSLGCKVIEGQIYDPATVAAACRDIHYIFHIAAAFREAGVSDDIYSKVHVDATKLLAEAAARIPGFRRFVHVSTMGVHGHIENPPANEESPYGPGDLYQETKLEAELWLRDFARKSGMSLAVIRPTGIYGPGDRRLLKVFKMAQWPVFPILGYGKCLYHLTHVEDLTNSFLLAATHPKAEHEVFLCGDAEAISLVDMVRISAEVTGHMPKILRLPVTPFFWLGDLCEMACKPLKIEPPIYRRRVAFYTKDRSFDTSKIRRLLGFENVYTNRSGIIETVKWYREKGWI</sequence>
<dbReference type="PANTHER" id="PTHR48079:SF6">
    <property type="entry name" value="NAD(P)-BINDING DOMAIN-CONTAINING PROTEIN-RELATED"/>
    <property type="match status" value="1"/>
</dbReference>
<comment type="caution">
    <text evidence="2">The sequence shown here is derived from an EMBL/GenBank/DDBJ whole genome shotgun (WGS) entry which is preliminary data.</text>
</comment>
<dbReference type="Proteomes" id="UP000460298">
    <property type="component" value="Unassembled WGS sequence"/>
</dbReference>
<evidence type="ECO:0000313" key="2">
    <source>
        <dbReference type="EMBL" id="KAB2927969.1"/>
    </source>
</evidence>
<dbReference type="InterPro" id="IPR001509">
    <property type="entry name" value="Epimerase_deHydtase"/>
</dbReference>
<dbReference type="GO" id="GO:0005737">
    <property type="term" value="C:cytoplasm"/>
    <property type="evidence" value="ECO:0007669"/>
    <property type="project" value="TreeGrafter"/>
</dbReference>
<feature type="domain" description="NAD-dependent epimerase/dehydratase" evidence="1">
    <location>
        <begin position="11"/>
        <end position="233"/>
    </location>
</feature>
<evidence type="ECO:0000259" key="1">
    <source>
        <dbReference type="Pfam" id="PF01370"/>
    </source>
</evidence>